<evidence type="ECO:0000313" key="6">
    <source>
        <dbReference type="EMBL" id="GAK43735.1"/>
    </source>
</evidence>
<evidence type="ECO:0000256" key="4">
    <source>
        <dbReference type="ARBA" id="ARBA00023136"/>
    </source>
</evidence>
<evidence type="ECO:0000256" key="5">
    <source>
        <dbReference type="SAM" id="Phobius"/>
    </source>
</evidence>
<sequence length="220" mass="24319">MFKAALTAVSDIFSPPFRAVLWKSLALTLALLVALGYGAQWGIAAIPDMEWAWANTTVDLLAQFILVIVLIVMLMPVASLFAGLFLEEIAGAVEDKNYPADPPGKDQPFWQGLWLALKFTAVLVVLNLLALPLYFIPIVGVAVFWLLNGYLLSREYFELVALRHLGPKEAASLRRTHRLRLLTAGFLVAALASVPLLNLFVPLFATAFMVHVYKRITRLA</sequence>
<proteinExistence type="predicted"/>
<protein>
    <submittedName>
        <fullName evidence="6">Conserved protein</fullName>
    </submittedName>
</protein>
<accession>A0A081B6R7</accession>
<evidence type="ECO:0000256" key="1">
    <source>
        <dbReference type="ARBA" id="ARBA00004141"/>
    </source>
</evidence>
<evidence type="ECO:0000256" key="2">
    <source>
        <dbReference type="ARBA" id="ARBA00022692"/>
    </source>
</evidence>
<feature type="transmembrane region" description="Helical" evidence="5">
    <location>
        <begin position="119"/>
        <end position="147"/>
    </location>
</feature>
<organism evidence="6 7">
    <name type="scientific">Tepidicaulis marinus</name>
    <dbReference type="NCBI Taxonomy" id="1333998"/>
    <lineage>
        <taxon>Bacteria</taxon>
        <taxon>Pseudomonadati</taxon>
        <taxon>Pseudomonadota</taxon>
        <taxon>Alphaproteobacteria</taxon>
        <taxon>Hyphomicrobiales</taxon>
        <taxon>Parvibaculaceae</taxon>
        <taxon>Tepidicaulis</taxon>
    </lineage>
</organism>
<keyword evidence="4 5" id="KW-0472">Membrane</keyword>
<dbReference type="InterPro" id="IPR059112">
    <property type="entry name" value="CysZ/EI24"/>
</dbReference>
<evidence type="ECO:0000313" key="7">
    <source>
        <dbReference type="Proteomes" id="UP000028702"/>
    </source>
</evidence>
<dbReference type="Proteomes" id="UP000028702">
    <property type="component" value="Unassembled WGS sequence"/>
</dbReference>
<keyword evidence="3 5" id="KW-1133">Transmembrane helix</keyword>
<gene>
    <name evidence="6" type="ORF">M2A_0234</name>
</gene>
<feature type="transmembrane region" description="Helical" evidence="5">
    <location>
        <begin position="184"/>
        <end position="210"/>
    </location>
</feature>
<reference evidence="6 7" key="1">
    <citation type="submission" date="2014-07" db="EMBL/GenBank/DDBJ databases">
        <title>Tepidicaulis marinum gen. nov., sp. nov., a novel marine bacterium denitrifying nitrate to nitrous oxide strictly under microaerobic conditions.</title>
        <authorList>
            <person name="Takeuchi M."/>
            <person name="Yamagishi T."/>
            <person name="Kamagata Y."/>
            <person name="Oshima K."/>
            <person name="Hattori M."/>
            <person name="Katayama T."/>
            <person name="Hanada S."/>
            <person name="Tamaki H."/>
            <person name="Marumo K."/>
            <person name="Maeda H."/>
            <person name="Nedachi M."/>
            <person name="Iwasaki W."/>
            <person name="Suwa Y."/>
            <person name="Sakata S."/>
        </authorList>
    </citation>
    <scope>NUCLEOTIDE SEQUENCE [LARGE SCALE GENOMIC DNA]</scope>
    <source>
        <strain evidence="6 7">MA2</strain>
    </source>
</reference>
<comment type="subcellular location">
    <subcellularLocation>
        <location evidence="1">Membrane</location>
        <topology evidence="1">Multi-pass membrane protein</topology>
    </subcellularLocation>
</comment>
<dbReference type="NCBIfam" id="NF009407">
    <property type="entry name" value="PRK12768.1"/>
    <property type="match status" value="1"/>
</dbReference>
<dbReference type="eggNOG" id="COG2981">
    <property type="taxonomic scope" value="Bacteria"/>
</dbReference>
<comment type="caution">
    <text evidence="6">The sequence shown here is derived from an EMBL/GenBank/DDBJ whole genome shotgun (WGS) entry which is preliminary data.</text>
</comment>
<dbReference type="AlphaFoldDB" id="A0A081B6R7"/>
<dbReference type="EMBL" id="BBIO01000001">
    <property type="protein sequence ID" value="GAK43735.1"/>
    <property type="molecule type" value="Genomic_DNA"/>
</dbReference>
<dbReference type="RefSeq" id="WP_045441883.1">
    <property type="nucleotide sequence ID" value="NZ_BBIO01000001.1"/>
</dbReference>
<dbReference type="STRING" id="1333998.M2A_0234"/>
<feature type="transmembrane region" description="Helical" evidence="5">
    <location>
        <begin position="60"/>
        <end position="86"/>
    </location>
</feature>
<keyword evidence="7" id="KW-1185">Reference proteome</keyword>
<evidence type="ECO:0000256" key="3">
    <source>
        <dbReference type="ARBA" id="ARBA00022989"/>
    </source>
</evidence>
<name>A0A081B6R7_9HYPH</name>
<dbReference type="Pfam" id="PF07264">
    <property type="entry name" value="EI24"/>
    <property type="match status" value="1"/>
</dbReference>
<keyword evidence="2 5" id="KW-0812">Transmembrane</keyword>